<evidence type="ECO:0008006" key="3">
    <source>
        <dbReference type="Google" id="ProtNLM"/>
    </source>
</evidence>
<evidence type="ECO:0000313" key="1">
    <source>
        <dbReference type="EMBL" id="MDI9863025.1"/>
    </source>
</evidence>
<organism evidence="1 2">
    <name type="scientific">Flectobacillus longus</name>
    <dbReference type="NCBI Taxonomy" id="2984207"/>
    <lineage>
        <taxon>Bacteria</taxon>
        <taxon>Pseudomonadati</taxon>
        <taxon>Bacteroidota</taxon>
        <taxon>Cytophagia</taxon>
        <taxon>Cytophagales</taxon>
        <taxon>Flectobacillaceae</taxon>
        <taxon>Flectobacillus</taxon>
    </lineage>
</organism>
<gene>
    <name evidence="1" type="ORF">QM480_01710</name>
</gene>
<protein>
    <recommendedName>
        <fullName evidence="3">XRE family transcriptional regulator</fullName>
    </recommendedName>
</protein>
<dbReference type="Proteomes" id="UP001236569">
    <property type="component" value="Unassembled WGS sequence"/>
</dbReference>
<proteinExistence type="predicted"/>
<evidence type="ECO:0000313" key="2">
    <source>
        <dbReference type="Proteomes" id="UP001236569"/>
    </source>
</evidence>
<name>A0ABT6YHH8_9BACT</name>
<sequence length="143" mass="16635">MNSVEINKEKIFQIILEKGNDTIWGRLEFEDLLIVQEGKNVQEVIDGIKIQLRDAESEDDNLNIFLKTVDFEEVEFTFAYDLSQFFKEFDVLKISTFAKICEINPSLMRKYVSGIHYPSEKQLKKIQEGLSILVNNLSNIKLI</sequence>
<dbReference type="RefSeq" id="WP_283368364.1">
    <property type="nucleotide sequence ID" value="NZ_JASHID010000001.1"/>
</dbReference>
<accession>A0ABT6YHH8</accession>
<keyword evidence="2" id="KW-1185">Reference proteome</keyword>
<comment type="caution">
    <text evidence="1">The sequence shown here is derived from an EMBL/GenBank/DDBJ whole genome shotgun (WGS) entry which is preliminary data.</text>
</comment>
<reference evidence="1 2" key="1">
    <citation type="submission" date="2023-05" db="EMBL/GenBank/DDBJ databases">
        <title>Novel species of genus Flectobacillus isolated from stream in China.</title>
        <authorList>
            <person name="Lu H."/>
        </authorList>
    </citation>
    <scope>NUCLEOTIDE SEQUENCE [LARGE SCALE GENOMIC DNA]</scope>
    <source>
        <strain evidence="1 2">DC10W</strain>
    </source>
</reference>
<dbReference type="EMBL" id="JASHID010000001">
    <property type="protein sequence ID" value="MDI9863025.1"/>
    <property type="molecule type" value="Genomic_DNA"/>
</dbReference>